<organism evidence="1 2">
    <name type="scientific">Sodiomyces alkalinus (strain CBS 110278 / VKM F-3762 / F11)</name>
    <name type="common">Alkaliphilic filamentous fungus</name>
    <dbReference type="NCBI Taxonomy" id="1314773"/>
    <lineage>
        <taxon>Eukaryota</taxon>
        <taxon>Fungi</taxon>
        <taxon>Dikarya</taxon>
        <taxon>Ascomycota</taxon>
        <taxon>Pezizomycotina</taxon>
        <taxon>Sordariomycetes</taxon>
        <taxon>Hypocreomycetidae</taxon>
        <taxon>Glomerellales</taxon>
        <taxon>Plectosphaerellaceae</taxon>
        <taxon>Sodiomyces</taxon>
    </lineage>
</organism>
<dbReference type="RefSeq" id="XP_028468212.1">
    <property type="nucleotide sequence ID" value="XM_028615820.1"/>
</dbReference>
<name>A0A3N2Q118_SODAK</name>
<proteinExistence type="predicted"/>
<dbReference type="AlphaFoldDB" id="A0A3N2Q118"/>
<keyword evidence="2" id="KW-1185">Reference proteome</keyword>
<evidence type="ECO:0000313" key="2">
    <source>
        <dbReference type="Proteomes" id="UP000272025"/>
    </source>
</evidence>
<dbReference type="Proteomes" id="UP000272025">
    <property type="component" value="Unassembled WGS sequence"/>
</dbReference>
<reference evidence="1 2" key="1">
    <citation type="journal article" date="2018" name="Mol. Ecol.">
        <title>The obligate alkalophilic soda-lake fungus Sodiomyces alkalinus has shifted to a protein diet.</title>
        <authorList>
            <person name="Grum-Grzhimaylo A.A."/>
            <person name="Falkoski D.L."/>
            <person name="van den Heuvel J."/>
            <person name="Valero-Jimenez C.A."/>
            <person name="Min B."/>
            <person name="Choi I.G."/>
            <person name="Lipzen A."/>
            <person name="Daum C.G."/>
            <person name="Aanen D.K."/>
            <person name="Tsang A."/>
            <person name="Henrissat B."/>
            <person name="Bilanenko E.N."/>
            <person name="de Vries R.P."/>
            <person name="van Kan J.A.L."/>
            <person name="Grigoriev I.V."/>
            <person name="Debets A.J.M."/>
        </authorList>
    </citation>
    <scope>NUCLEOTIDE SEQUENCE [LARGE SCALE GENOMIC DNA]</scope>
    <source>
        <strain evidence="1 2">F11</strain>
    </source>
</reference>
<gene>
    <name evidence="1" type="ORF">SODALDRAFT_95872</name>
</gene>
<protein>
    <submittedName>
        <fullName evidence="1">Uncharacterized protein</fullName>
    </submittedName>
</protein>
<evidence type="ECO:0000313" key="1">
    <source>
        <dbReference type="EMBL" id="ROT40406.1"/>
    </source>
</evidence>
<sequence length="92" mass="10477">MSGCRLQDYALRAGGPGRGQHFQCTRRSECLIPEWLGGFKGFYCHHWIRRCHGLESGQWLWYHISFSTIPSSLLVCILNSIPTPASVHCPYP</sequence>
<dbReference type="EMBL" id="ML119052">
    <property type="protein sequence ID" value="ROT40406.1"/>
    <property type="molecule type" value="Genomic_DNA"/>
</dbReference>
<dbReference type="GeneID" id="39584297"/>
<accession>A0A3N2Q118</accession>